<evidence type="ECO:0000313" key="3">
    <source>
        <dbReference type="Proteomes" id="UP000799750"/>
    </source>
</evidence>
<dbReference type="InterPro" id="IPR009051">
    <property type="entry name" value="Helical_ferredxn"/>
</dbReference>
<protein>
    <recommendedName>
        <fullName evidence="1">Dihydroprymidine dehydrogenase domain-containing protein</fullName>
    </recommendedName>
</protein>
<dbReference type="AlphaFoldDB" id="A0A6A6RE66"/>
<feature type="non-terminal residue" evidence="2">
    <location>
        <position position="87"/>
    </location>
</feature>
<dbReference type="InterPro" id="IPR051394">
    <property type="entry name" value="Glutamate_Synthase"/>
</dbReference>
<name>A0A6A6RE66_9PEZI</name>
<dbReference type="PANTHER" id="PTHR43100:SF1">
    <property type="entry name" value="GLUTAMATE SYNTHASE [NADPH] SMALL CHAIN"/>
    <property type="match status" value="1"/>
</dbReference>
<organism evidence="2 3">
    <name type="scientific">Lophium mytilinum</name>
    <dbReference type="NCBI Taxonomy" id="390894"/>
    <lineage>
        <taxon>Eukaryota</taxon>
        <taxon>Fungi</taxon>
        <taxon>Dikarya</taxon>
        <taxon>Ascomycota</taxon>
        <taxon>Pezizomycotina</taxon>
        <taxon>Dothideomycetes</taxon>
        <taxon>Pleosporomycetidae</taxon>
        <taxon>Mytilinidiales</taxon>
        <taxon>Mytilinidiaceae</taxon>
        <taxon>Lophium</taxon>
    </lineage>
</organism>
<dbReference type="Gene3D" id="1.10.1060.10">
    <property type="entry name" value="Alpha-helical ferredoxin"/>
    <property type="match status" value="1"/>
</dbReference>
<dbReference type="SUPFAM" id="SSF46548">
    <property type="entry name" value="alpha-helical ferredoxin"/>
    <property type="match status" value="1"/>
</dbReference>
<proteinExistence type="predicted"/>
<gene>
    <name evidence="2" type="ORF">BU16DRAFT_423603</name>
</gene>
<dbReference type="InterPro" id="IPR028261">
    <property type="entry name" value="DPD_II"/>
</dbReference>
<sequence>CQSDFACPISNIIPKWNELGFQDQWKDALNRLLMTNKFSEFTGRVYPAPCEGASVLGINADPVGIKPMECAIIDRDFEMAWMVPSPP</sequence>
<dbReference type="PANTHER" id="PTHR43100">
    <property type="entry name" value="GLUTAMATE SYNTHASE [NADPH] SMALL CHAIN"/>
    <property type="match status" value="1"/>
</dbReference>
<reference evidence="2" key="1">
    <citation type="journal article" date="2020" name="Stud. Mycol.">
        <title>101 Dothideomycetes genomes: a test case for predicting lifestyles and emergence of pathogens.</title>
        <authorList>
            <person name="Haridas S."/>
            <person name="Albert R."/>
            <person name="Binder M."/>
            <person name="Bloem J."/>
            <person name="Labutti K."/>
            <person name="Salamov A."/>
            <person name="Andreopoulos B."/>
            <person name="Baker S."/>
            <person name="Barry K."/>
            <person name="Bills G."/>
            <person name="Bluhm B."/>
            <person name="Cannon C."/>
            <person name="Castanera R."/>
            <person name="Culley D."/>
            <person name="Daum C."/>
            <person name="Ezra D."/>
            <person name="Gonzalez J."/>
            <person name="Henrissat B."/>
            <person name="Kuo A."/>
            <person name="Liang C."/>
            <person name="Lipzen A."/>
            <person name="Lutzoni F."/>
            <person name="Magnuson J."/>
            <person name="Mondo S."/>
            <person name="Nolan M."/>
            <person name="Ohm R."/>
            <person name="Pangilinan J."/>
            <person name="Park H.-J."/>
            <person name="Ramirez L."/>
            <person name="Alfaro M."/>
            <person name="Sun H."/>
            <person name="Tritt A."/>
            <person name="Yoshinaga Y."/>
            <person name="Zwiers L.-H."/>
            <person name="Turgeon B."/>
            <person name="Goodwin S."/>
            <person name="Spatafora J."/>
            <person name="Crous P."/>
            <person name="Grigoriev I."/>
        </authorList>
    </citation>
    <scope>NUCLEOTIDE SEQUENCE</scope>
    <source>
        <strain evidence="2">CBS 269.34</strain>
    </source>
</reference>
<dbReference type="EMBL" id="MU004181">
    <property type="protein sequence ID" value="KAF2502023.1"/>
    <property type="molecule type" value="Genomic_DNA"/>
</dbReference>
<dbReference type="OrthoDB" id="5410022at2759"/>
<accession>A0A6A6RE66</accession>
<feature type="domain" description="Dihydroprymidine dehydrogenase" evidence="1">
    <location>
        <begin position="5"/>
        <end position="79"/>
    </location>
</feature>
<feature type="non-terminal residue" evidence="2">
    <location>
        <position position="1"/>
    </location>
</feature>
<dbReference type="GO" id="GO:0051536">
    <property type="term" value="F:iron-sulfur cluster binding"/>
    <property type="evidence" value="ECO:0007669"/>
    <property type="project" value="InterPro"/>
</dbReference>
<keyword evidence="3" id="KW-1185">Reference proteome</keyword>
<evidence type="ECO:0000313" key="2">
    <source>
        <dbReference type="EMBL" id="KAF2502023.1"/>
    </source>
</evidence>
<evidence type="ECO:0000259" key="1">
    <source>
        <dbReference type="Pfam" id="PF14691"/>
    </source>
</evidence>
<dbReference type="Proteomes" id="UP000799750">
    <property type="component" value="Unassembled WGS sequence"/>
</dbReference>
<dbReference type="Pfam" id="PF14691">
    <property type="entry name" value="Fer4_20"/>
    <property type="match status" value="1"/>
</dbReference>